<dbReference type="InterPro" id="IPR001781">
    <property type="entry name" value="Znf_LIM"/>
</dbReference>
<dbReference type="PROSITE" id="PS50023">
    <property type="entry name" value="LIM_DOMAIN_2"/>
    <property type="match status" value="2"/>
</dbReference>
<keyword evidence="2 4" id="KW-0862">Zinc</keyword>
<dbReference type="SMART" id="SM00132">
    <property type="entry name" value="LIM"/>
    <property type="match status" value="2"/>
</dbReference>
<dbReference type="Proteomes" id="UP000070412">
    <property type="component" value="Unassembled WGS sequence"/>
</dbReference>
<dbReference type="Pfam" id="PF00412">
    <property type="entry name" value="LIM"/>
    <property type="match status" value="2"/>
</dbReference>
<feature type="region of interest" description="Disordered" evidence="5">
    <location>
        <begin position="694"/>
        <end position="714"/>
    </location>
</feature>
<dbReference type="PROSITE" id="PS00478">
    <property type="entry name" value="LIM_DOMAIN_1"/>
    <property type="match status" value="1"/>
</dbReference>
<evidence type="ECO:0000313" key="9">
    <source>
        <dbReference type="Proteomes" id="UP000070412"/>
    </source>
</evidence>
<dbReference type="PANTHER" id="PTHR24206">
    <property type="entry name" value="OS06G0237300 PROTEIN"/>
    <property type="match status" value="1"/>
</dbReference>
<organism evidence="7">
    <name type="scientific">Sarcoptes scabiei</name>
    <name type="common">Itch mite</name>
    <name type="synonym">Acarus scabiei</name>
    <dbReference type="NCBI Taxonomy" id="52283"/>
    <lineage>
        <taxon>Eukaryota</taxon>
        <taxon>Metazoa</taxon>
        <taxon>Ecdysozoa</taxon>
        <taxon>Arthropoda</taxon>
        <taxon>Chelicerata</taxon>
        <taxon>Arachnida</taxon>
        <taxon>Acari</taxon>
        <taxon>Acariformes</taxon>
        <taxon>Sarcoptiformes</taxon>
        <taxon>Astigmata</taxon>
        <taxon>Psoroptidia</taxon>
        <taxon>Sarcoptoidea</taxon>
        <taxon>Sarcoptidae</taxon>
        <taxon>Sarcoptinae</taxon>
        <taxon>Sarcoptes</taxon>
    </lineage>
</organism>
<feature type="region of interest" description="Disordered" evidence="5">
    <location>
        <begin position="1"/>
        <end position="20"/>
    </location>
</feature>
<reference evidence="7" key="2">
    <citation type="submission" date="2020-01" db="EMBL/GenBank/DDBJ databases">
        <authorList>
            <person name="Korhonen P.K.K."/>
            <person name="Guangxu M.G."/>
            <person name="Wang T.W."/>
            <person name="Stroehlein A.J.S."/>
            <person name="Young N.D."/>
            <person name="Ang C.-S.A."/>
            <person name="Fernando D.W.F."/>
            <person name="Lu H.L."/>
            <person name="Taylor S.T."/>
            <person name="Ehtesham M.E.M."/>
            <person name="Najaraj S.H.N."/>
            <person name="Harsha G.H.G."/>
            <person name="Madugundu A.M."/>
            <person name="Renuse S.R."/>
            <person name="Holt D.H."/>
            <person name="Pandey A.P."/>
            <person name="Papenfuss A.P."/>
            <person name="Gasser R.B.G."/>
            <person name="Fischer K.F."/>
        </authorList>
    </citation>
    <scope>NUCLEOTIDE SEQUENCE</scope>
    <source>
        <strain evidence="7">SSS_KF_BRIS2020</strain>
    </source>
</reference>
<feature type="region of interest" description="Disordered" evidence="5">
    <location>
        <begin position="85"/>
        <end position="145"/>
    </location>
</feature>
<feature type="compositionally biased region" description="Basic and acidic residues" evidence="5">
    <location>
        <begin position="213"/>
        <end position="222"/>
    </location>
</feature>
<dbReference type="OrthoDB" id="25654at2759"/>
<sequence>MSSANSKSNGSQHLSNGSANTESNLCRVCLKHVYHMEQIKAVKSVFHKSCFRCSKCNKPLNMDSYSSHEGSIYCQLHFKQLFQPKPNFDSNNNDKHLQNSNMDRNDLNATNERNDDDDDDDNDDDYDYGDGGTDNRIKKFNNSTKDSSLGNDIIEAIQKPRKYELIVCENTPVELPPDVIRYDQKQEDVFENLNLNLNSIRNRFENGLVQNEVKDSTKRSSDSVKPISKSESIHKIMQKYQNRVAGKNHSCSSSDDEENQLDQLDDSNHHHRDHHNDSSHRERVSFSGMSNLKNQWETGSFGAENKNDSRSMTENELAEIRRHGKPLKQMYERAVQEAKSNENLSNKHPEAVLADGIVKTETLKAKFENGSLDETDEDRIVRLRKERETEINQIVHNDLALKEARQKFKQIEAKQNNESSSLQDHQCPTAAVAADVSIDAEQLQQRFNYFENHNGINEEEQDRNTSKSVLNDLPKVDTTKKMLSKFKALESGNSNENSVNLNQGPKAPIRITPPRETAKVYENEPVVERDPNIVKSSYKTEEIIQVEPEKAKSLRAKFENWNADDERGNRKNSTEDNELAQFERDSTKNLRAMFESIQNEPKKIERPKPRVNRFVQDKQYQQNELCYVCLIRIYPMEKLEFSGMKLHKNCFRCNKCHMPLRLDNFTQHTEKLFCIPHFKQLFMQKGNYDEGFGREQHKDKWSNKSSNCDNQHRQSTVLASHASSSQNGLIEINGNQSDESTELIDGHLLPDQSISLNGHQFYANINSNERLVENY</sequence>
<accession>A0A834R7P0</accession>
<dbReference type="Gene3D" id="2.10.110.10">
    <property type="entry name" value="Cysteine Rich Protein"/>
    <property type="match status" value="2"/>
</dbReference>
<name>A0A834R7P0_SARSC</name>
<dbReference type="EMBL" id="WVUK01000060">
    <property type="protein sequence ID" value="KAF7491240.1"/>
    <property type="molecule type" value="Genomic_DNA"/>
</dbReference>
<evidence type="ECO:0000259" key="6">
    <source>
        <dbReference type="PROSITE" id="PS50023"/>
    </source>
</evidence>
<feature type="compositionally biased region" description="Basic and acidic residues" evidence="5">
    <location>
        <begin position="274"/>
        <end position="284"/>
    </location>
</feature>
<evidence type="ECO:0000256" key="2">
    <source>
        <dbReference type="ARBA" id="ARBA00022833"/>
    </source>
</evidence>
<reference evidence="8" key="3">
    <citation type="submission" date="2022-06" db="UniProtKB">
        <authorList>
            <consortium name="EnsemblMetazoa"/>
        </authorList>
    </citation>
    <scope>IDENTIFICATION</scope>
</reference>
<feature type="region of interest" description="Disordered" evidence="5">
    <location>
        <begin position="492"/>
        <end position="511"/>
    </location>
</feature>
<reference evidence="9" key="1">
    <citation type="journal article" date="2020" name="PLoS Negl. Trop. Dis.">
        <title>High-quality nuclear genome for Sarcoptes scabiei-A critical resource for a neglected parasite.</title>
        <authorList>
            <person name="Korhonen P.K."/>
            <person name="Gasser R.B."/>
            <person name="Ma G."/>
            <person name="Wang T."/>
            <person name="Stroehlein A.J."/>
            <person name="Young N.D."/>
            <person name="Ang C.S."/>
            <person name="Fernando D.D."/>
            <person name="Lu H.C."/>
            <person name="Taylor S."/>
            <person name="Reynolds S.L."/>
            <person name="Mofiz E."/>
            <person name="Najaraj S.H."/>
            <person name="Gowda H."/>
            <person name="Madugundu A."/>
            <person name="Renuse S."/>
            <person name="Holt D."/>
            <person name="Pandey A."/>
            <person name="Papenfuss A.T."/>
            <person name="Fischer K."/>
        </authorList>
    </citation>
    <scope>NUCLEOTIDE SEQUENCE [LARGE SCALE GENOMIC DNA]</scope>
</reference>
<evidence type="ECO:0000256" key="4">
    <source>
        <dbReference type="PROSITE-ProRule" id="PRU00125"/>
    </source>
</evidence>
<dbReference type="CDD" id="cd09358">
    <property type="entry name" value="LIM_Mical_like"/>
    <property type="match status" value="1"/>
</dbReference>
<dbReference type="GO" id="GO:0046872">
    <property type="term" value="F:metal ion binding"/>
    <property type="evidence" value="ECO:0007669"/>
    <property type="project" value="UniProtKB-KW"/>
</dbReference>
<evidence type="ECO:0000256" key="3">
    <source>
        <dbReference type="ARBA" id="ARBA00023038"/>
    </source>
</evidence>
<evidence type="ECO:0000313" key="8">
    <source>
        <dbReference type="EnsemblMetazoa" id="KAF7491240.1"/>
    </source>
</evidence>
<evidence type="ECO:0000313" key="7">
    <source>
        <dbReference type="EMBL" id="KAF7491240.1"/>
    </source>
</evidence>
<evidence type="ECO:0000256" key="1">
    <source>
        <dbReference type="ARBA" id="ARBA00022723"/>
    </source>
</evidence>
<keyword evidence="1 4" id="KW-0479">Metal-binding</keyword>
<dbReference type="EnsemblMetazoa" id="SSS_1048s_mrna">
    <property type="protein sequence ID" value="KAF7491240.1"/>
    <property type="gene ID" value="SSS_1048"/>
</dbReference>
<feature type="compositionally biased region" description="Acidic residues" evidence="5">
    <location>
        <begin position="254"/>
        <end position="265"/>
    </location>
</feature>
<dbReference type="AlphaFoldDB" id="A0A834R7P0"/>
<feature type="compositionally biased region" description="Polar residues" evidence="5">
    <location>
        <begin position="703"/>
        <end position="714"/>
    </location>
</feature>
<keyword evidence="3 4" id="KW-0440">LIM domain</keyword>
<feature type="domain" description="LIM zinc-binding" evidence="6">
    <location>
        <begin position="624"/>
        <end position="684"/>
    </location>
</feature>
<feature type="compositionally biased region" description="Polar residues" evidence="5">
    <location>
        <begin position="492"/>
        <end position="503"/>
    </location>
</feature>
<feature type="compositionally biased region" description="Acidic residues" evidence="5">
    <location>
        <begin position="114"/>
        <end position="128"/>
    </location>
</feature>
<dbReference type="SUPFAM" id="SSF57716">
    <property type="entry name" value="Glucocorticoid receptor-like (DNA-binding domain)"/>
    <property type="match status" value="3"/>
</dbReference>
<keyword evidence="9" id="KW-1185">Reference proteome</keyword>
<feature type="region of interest" description="Disordered" evidence="5">
    <location>
        <begin position="293"/>
        <end position="312"/>
    </location>
</feature>
<gene>
    <name evidence="7" type="ORF">SSS_1048</name>
</gene>
<feature type="region of interest" description="Disordered" evidence="5">
    <location>
        <begin position="213"/>
        <end position="285"/>
    </location>
</feature>
<evidence type="ECO:0000256" key="5">
    <source>
        <dbReference type="SAM" id="MobiDB-lite"/>
    </source>
</evidence>
<protein>
    <submittedName>
        <fullName evidence="7">Xin actin-binding repeat-containing protein 2</fullName>
    </submittedName>
</protein>
<feature type="compositionally biased region" description="Polar residues" evidence="5">
    <location>
        <begin position="98"/>
        <end position="111"/>
    </location>
</feature>
<proteinExistence type="predicted"/>
<feature type="domain" description="LIM zinc-binding" evidence="6">
    <location>
        <begin position="24"/>
        <end position="84"/>
    </location>
</feature>